<sequence length="120" mass="13190">MNEKIVLITGASSGIGEAAAIQLKKSGFTVYAVARRFERMKHLESQGIYTLQLDVTNDMSMANAVDTIVEKHGRIDILVNSAGYGSYGALEDVPISEAKYQFEVNVFGLARLTHNIRQII</sequence>
<dbReference type="InterPro" id="IPR036291">
    <property type="entry name" value="NAD(P)-bd_dom_sf"/>
</dbReference>
<proteinExistence type="inferred from homology"/>
<reference evidence="3 4" key="1">
    <citation type="submission" date="2016-12" db="EMBL/GenBank/DDBJ databases">
        <authorList>
            <person name="Song W.-J."/>
            <person name="Kurnit D.M."/>
        </authorList>
    </citation>
    <scope>NUCLEOTIDE SEQUENCE [LARGE SCALE GENOMIC DNA]</scope>
    <source>
        <strain evidence="3 4">DSM 12503</strain>
    </source>
</reference>
<dbReference type="SUPFAM" id="SSF51735">
    <property type="entry name" value="NAD(P)-binding Rossmann-fold domains"/>
    <property type="match status" value="1"/>
</dbReference>
<name>A0A1M7Y3M9_9FIRM</name>
<comment type="similarity">
    <text evidence="1">Belongs to the short-chain dehydrogenases/reductases (SDR) family.</text>
</comment>
<dbReference type="Pfam" id="PF00106">
    <property type="entry name" value="adh_short"/>
    <property type="match status" value="1"/>
</dbReference>
<dbReference type="GO" id="GO:0016491">
    <property type="term" value="F:oxidoreductase activity"/>
    <property type="evidence" value="ECO:0007669"/>
    <property type="project" value="UniProtKB-KW"/>
</dbReference>
<accession>A0A1M7Y3M9</accession>
<dbReference type="EMBL" id="FRFD01000004">
    <property type="protein sequence ID" value="SHO46762.1"/>
    <property type="molecule type" value="Genomic_DNA"/>
</dbReference>
<dbReference type="AlphaFoldDB" id="A0A1M7Y3M9"/>
<dbReference type="PANTHER" id="PTHR44169">
    <property type="entry name" value="NADPH-DEPENDENT 1-ACYLDIHYDROXYACETONE PHOSPHATE REDUCTASE"/>
    <property type="match status" value="1"/>
</dbReference>
<evidence type="ECO:0000313" key="4">
    <source>
        <dbReference type="Proteomes" id="UP000184612"/>
    </source>
</evidence>
<dbReference type="RefSeq" id="WP_073588030.1">
    <property type="nucleotide sequence ID" value="NZ_FRFD01000004.1"/>
</dbReference>
<dbReference type="STRING" id="1121345.SAMN02745217_01279"/>
<dbReference type="PRINTS" id="PR00081">
    <property type="entry name" value="GDHRDH"/>
</dbReference>
<dbReference type="PANTHER" id="PTHR44169:SF6">
    <property type="entry name" value="NADPH-DEPENDENT 1-ACYLDIHYDROXYACETONE PHOSPHATE REDUCTASE"/>
    <property type="match status" value="1"/>
</dbReference>
<keyword evidence="4" id="KW-1185">Reference proteome</keyword>
<evidence type="ECO:0000256" key="2">
    <source>
        <dbReference type="ARBA" id="ARBA00023002"/>
    </source>
</evidence>
<dbReference type="Proteomes" id="UP000184612">
    <property type="component" value="Unassembled WGS sequence"/>
</dbReference>
<keyword evidence="2" id="KW-0560">Oxidoreductase</keyword>
<gene>
    <name evidence="3" type="ORF">SAMN02745217_01279</name>
</gene>
<protein>
    <submittedName>
        <fullName evidence="3">Short chain dehydrogenase</fullName>
    </submittedName>
</protein>
<dbReference type="Gene3D" id="3.40.50.720">
    <property type="entry name" value="NAD(P)-binding Rossmann-like Domain"/>
    <property type="match status" value="1"/>
</dbReference>
<evidence type="ECO:0000313" key="3">
    <source>
        <dbReference type="EMBL" id="SHO46762.1"/>
    </source>
</evidence>
<dbReference type="InterPro" id="IPR002347">
    <property type="entry name" value="SDR_fam"/>
</dbReference>
<dbReference type="OrthoDB" id="9803333at2"/>
<organism evidence="3 4">
    <name type="scientific">Anaerocolumna xylanovorans DSM 12503</name>
    <dbReference type="NCBI Taxonomy" id="1121345"/>
    <lineage>
        <taxon>Bacteria</taxon>
        <taxon>Bacillati</taxon>
        <taxon>Bacillota</taxon>
        <taxon>Clostridia</taxon>
        <taxon>Lachnospirales</taxon>
        <taxon>Lachnospiraceae</taxon>
        <taxon>Anaerocolumna</taxon>
    </lineage>
</organism>
<evidence type="ECO:0000256" key="1">
    <source>
        <dbReference type="ARBA" id="ARBA00006484"/>
    </source>
</evidence>